<dbReference type="AlphaFoldDB" id="A0A8K2ABU5"/>
<organism evidence="1 2">
    <name type="scientific">Petrachloros mirabilis ULC683</name>
    <dbReference type="NCBI Taxonomy" id="2781853"/>
    <lineage>
        <taxon>Bacteria</taxon>
        <taxon>Bacillati</taxon>
        <taxon>Cyanobacteriota</taxon>
        <taxon>Cyanophyceae</taxon>
        <taxon>Synechococcales</taxon>
        <taxon>Petrachlorosaceae</taxon>
        <taxon>Petrachloros</taxon>
        <taxon>Petrachloros mirabilis</taxon>
    </lineage>
</organism>
<comment type="caution">
    <text evidence="1">The sequence shown here is derived from an EMBL/GenBank/DDBJ whole genome shotgun (WGS) entry which is preliminary data.</text>
</comment>
<dbReference type="EMBL" id="WVIC01000002">
    <property type="protein sequence ID" value="NCJ05193.1"/>
    <property type="molecule type" value="Genomic_DNA"/>
</dbReference>
<protein>
    <submittedName>
        <fullName evidence="1">Uncharacterized protein</fullName>
    </submittedName>
</protein>
<sequence>MNPIEKQEQRRREQLRRRLFSDAYLAGSLGWSDSQEMGVLAQLNMLDVTMQQVRNVLEYLEGLGLIQVERRAYEWHYKITALGCQVYEGNAPWPVGISPRVL</sequence>
<accession>A0A8K2ABU5</accession>
<evidence type="ECO:0000313" key="1">
    <source>
        <dbReference type="EMBL" id="NCJ05193.1"/>
    </source>
</evidence>
<reference evidence="1" key="1">
    <citation type="submission" date="2019-12" db="EMBL/GenBank/DDBJ databases">
        <title>High-Quality draft genome sequences of three cyanobacteria isolated from the limestone walls of the Old Cathedral of Coimbra.</title>
        <authorList>
            <person name="Tiago I."/>
            <person name="Soares F."/>
            <person name="Portugal A."/>
        </authorList>
    </citation>
    <scope>NUCLEOTIDE SEQUENCE [LARGE SCALE GENOMIC DNA]</scope>
    <source>
        <strain evidence="1">C</strain>
    </source>
</reference>
<name>A0A8K2ABU5_9CYAN</name>
<gene>
    <name evidence="1" type="ORF">GS597_01390</name>
</gene>
<keyword evidence="2" id="KW-1185">Reference proteome</keyword>
<dbReference type="Proteomes" id="UP000607397">
    <property type="component" value="Unassembled WGS sequence"/>
</dbReference>
<proteinExistence type="predicted"/>
<dbReference type="RefSeq" id="WP_161823673.1">
    <property type="nucleotide sequence ID" value="NZ_WVIC01000002.1"/>
</dbReference>
<evidence type="ECO:0000313" key="2">
    <source>
        <dbReference type="Proteomes" id="UP000607397"/>
    </source>
</evidence>